<accession>A0A6A6TV05</accession>
<dbReference type="CDD" id="cd06564">
    <property type="entry name" value="GH20_DspB_LnbB-like"/>
    <property type="match status" value="1"/>
</dbReference>
<keyword evidence="7" id="KW-0732">Signal</keyword>
<feature type="domain" description="Glycoside hydrolase family 20 catalytic" evidence="8">
    <location>
        <begin position="174"/>
        <end position="335"/>
    </location>
</feature>
<dbReference type="InterPro" id="IPR029018">
    <property type="entry name" value="Hex-like_dom2"/>
</dbReference>
<evidence type="ECO:0000256" key="6">
    <source>
        <dbReference type="PIRSR" id="PIRSR625705-1"/>
    </source>
</evidence>
<dbReference type="SUPFAM" id="SSF55545">
    <property type="entry name" value="beta-N-acetylhexosaminidase-like domain"/>
    <property type="match status" value="1"/>
</dbReference>
<dbReference type="InterPro" id="IPR052764">
    <property type="entry name" value="GH20_Enzymes"/>
</dbReference>
<dbReference type="InterPro" id="IPR017853">
    <property type="entry name" value="GH"/>
</dbReference>
<keyword evidence="5" id="KW-0326">Glycosidase</keyword>
<dbReference type="InterPro" id="IPR015882">
    <property type="entry name" value="HEX_bac_N"/>
</dbReference>
<dbReference type="PANTHER" id="PTHR43678:SF1">
    <property type="entry name" value="BETA-N-ACETYLHEXOSAMINIDASE"/>
    <property type="match status" value="1"/>
</dbReference>
<evidence type="ECO:0000256" key="2">
    <source>
        <dbReference type="ARBA" id="ARBA00006285"/>
    </source>
</evidence>
<evidence type="ECO:0000313" key="11">
    <source>
        <dbReference type="Proteomes" id="UP000799302"/>
    </source>
</evidence>
<dbReference type="InterPro" id="IPR025705">
    <property type="entry name" value="Beta_hexosaminidase_sua/sub"/>
</dbReference>
<dbReference type="Gene3D" id="3.20.20.80">
    <property type="entry name" value="Glycosidases"/>
    <property type="match status" value="1"/>
</dbReference>
<evidence type="ECO:0000256" key="1">
    <source>
        <dbReference type="ARBA" id="ARBA00001231"/>
    </source>
</evidence>
<dbReference type="PRINTS" id="PR00738">
    <property type="entry name" value="GLHYDRLASE20"/>
</dbReference>
<reference evidence="10" key="1">
    <citation type="journal article" date="2020" name="Stud. Mycol.">
        <title>101 Dothideomycetes genomes: a test case for predicting lifestyles and emergence of pathogens.</title>
        <authorList>
            <person name="Haridas S."/>
            <person name="Albert R."/>
            <person name="Binder M."/>
            <person name="Bloem J."/>
            <person name="Labutti K."/>
            <person name="Salamov A."/>
            <person name="Andreopoulos B."/>
            <person name="Baker S."/>
            <person name="Barry K."/>
            <person name="Bills G."/>
            <person name="Bluhm B."/>
            <person name="Cannon C."/>
            <person name="Castanera R."/>
            <person name="Culley D."/>
            <person name="Daum C."/>
            <person name="Ezra D."/>
            <person name="Gonzalez J."/>
            <person name="Henrissat B."/>
            <person name="Kuo A."/>
            <person name="Liang C."/>
            <person name="Lipzen A."/>
            <person name="Lutzoni F."/>
            <person name="Magnuson J."/>
            <person name="Mondo S."/>
            <person name="Nolan M."/>
            <person name="Ohm R."/>
            <person name="Pangilinan J."/>
            <person name="Park H.-J."/>
            <person name="Ramirez L."/>
            <person name="Alfaro M."/>
            <person name="Sun H."/>
            <person name="Tritt A."/>
            <person name="Yoshinaga Y."/>
            <person name="Zwiers L.-H."/>
            <person name="Turgeon B."/>
            <person name="Goodwin S."/>
            <person name="Spatafora J."/>
            <person name="Crous P."/>
            <person name="Grigoriev I."/>
        </authorList>
    </citation>
    <scope>NUCLEOTIDE SEQUENCE</scope>
    <source>
        <strain evidence="10">CBS 115976</strain>
    </source>
</reference>
<feature type="chain" id="PRO_5025418505" description="beta-N-acetylhexosaminidase" evidence="7">
    <location>
        <begin position="17"/>
        <end position="746"/>
    </location>
</feature>
<evidence type="ECO:0000256" key="3">
    <source>
        <dbReference type="ARBA" id="ARBA00012663"/>
    </source>
</evidence>
<gene>
    <name evidence="10" type="ORF">BT63DRAFT_466026</name>
</gene>
<comment type="similarity">
    <text evidence="2">Belongs to the glycosyl hydrolase 20 family.</text>
</comment>
<dbReference type="Gene3D" id="3.30.379.10">
    <property type="entry name" value="Chitobiase/beta-hexosaminidase domain 2-like"/>
    <property type="match status" value="1"/>
</dbReference>
<protein>
    <recommendedName>
        <fullName evidence="3">beta-N-acetylhexosaminidase</fullName>
        <ecNumber evidence="3">3.2.1.52</ecNumber>
    </recommendedName>
</protein>
<evidence type="ECO:0000256" key="5">
    <source>
        <dbReference type="ARBA" id="ARBA00023295"/>
    </source>
</evidence>
<name>A0A6A6TV05_9PEZI</name>
<dbReference type="OrthoDB" id="428480at2759"/>
<dbReference type="EC" id="3.2.1.52" evidence="3"/>
<organism evidence="10 11">
    <name type="scientific">Microthyrium microscopicum</name>
    <dbReference type="NCBI Taxonomy" id="703497"/>
    <lineage>
        <taxon>Eukaryota</taxon>
        <taxon>Fungi</taxon>
        <taxon>Dikarya</taxon>
        <taxon>Ascomycota</taxon>
        <taxon>Pezizomycotina</taxon>
        <taxon>Dothideomycetes</taxon>
        <taxon>Dothideomycetes incertae sedis</taxon>
        <taxon>Microthyriales</taxon>
        <taxon>Microthyriaceae</taxon>
        <taxon>Microthyrium</taxon>
    </lineage>
</organism>
<dbReference type="AlphaFoldDB" id="A0A6A6TV05"/>
<comment type="catalytic activity">
    <reaction evidence="1">
        <text>Hydrolysis of terminal non-reducing N-acetyl-D-hexosamine residues in N-acetyl-beta-D-hexosaminides.</text>
        <dbReference type="EC" id="3.2.1.52"/>
    </reaction>
</comment>
<evidence type="ECO:0000256" key="4">
    <source>
        <dbReference type="ARBA" id="ARBA00022801"/>
    </source>
</evidence>
<evidence type="ECO:0000259" key="8">
    <source>
        <dbReference type="Pfam" id="PF00728"/>
    </source>
</evidence>
<feature type="signal peptide" evidence="7">
    <location>
        <begin position="1"/>
        <end position="16"/>
    </location>
</feature>
<dbReference type="InterPro" id="IPR015883">
    <property type="entry name" value="Glyco_hydro_20_cat"/>
</dbReference>
<evidence type="ECO:0000256" key="7">
    <source>
        <dbReference type="SAM" id="SignalP"/>
    </source>
</evidence>
<keyword evidence="4" id="KW-0378">Hydrolase</keyword>
<evidence type="ECO:0000259" key="9">
    <source>
        <dbReference type="Pfam" id="PF02838"/>
    </source>
</evidence>
<dbReference type="EMBL" id="MU004247">
    <property type="protein sequence ID" value="KAF2663151.1"/>
    <property type="molecule type" value="Genomic_DNA"/>
</dbReference>
<dbReference type="SUPFAM" id="SSF51445">
    <property type="entry name" value="(Trans)glycosidases"/>
    <property type="match status" value="1"/>
</dbReference>
<dbReference type="PANTHER" id="PTHR43678">
    <property type="entry name" value="PUTATIVE (AFU_ORTHOLOGUE AFUA_2G00640)-RELATED"/>
    <property type="match status" value="1"/>
</dbReference>
<evidence type="ECO:0000313" key="10">
    <source>
        <dbReference type="EMBL" id="KAF2663151.1"/>
    </source>
</evidence>
<keyword evidence="11" id="KW-1185">Reference proteome</keyword>
<dbReference type="GO" id="GO:0005975">
    <property type="term" value="P:carbohydrate metabolic process"/>
    <property type="evidence" value="ECO:0007669"/>
    <property type="project" value="InterPro"/>
</dbReference>
<dbReference type="GO" id="GO:0004563">
    <property type="term" value="F:beta-N-acetylhexosaminidase activity"/>
    <property type="evidence" value="ECO:0007669"/>
    <property type="project" value="UniProtKB-EC"/>
</dbReference>
<sequence>MFHVWITALFSGLVAGRLVGIPTVAFDMDRGAFTTNSGELAWDTIQRIVVSSKYANHIDEKGQTLIPPTLKSFAATFSSDLSKVLHRNIVVIEGECCSSEEIFLTIGDPANYLDAAGRQTSEGYSLFISGSGITITGASPLGVWWGTRTLLQQSILNNTLPFGTAVDSPGWATRGMMLDVGRHYYPPEFLVEMCSYMSFFKQNTFHLHLSDNLYNNVGLYTRQQSLDLYARFRLWSDAPALQGLNKFKNESYTQEQFEHIQSACVARGVTIIPEIEAPGHALVIVQWKPELGLDGDLSLLNISHPEAIPTMKLIWKTFLPWFHTKTVHIGADEYTGPVADYITFVNTMAMYIGEISNKFISIWGTFPPRKAPGLPKIYPNVSIQHWAYFEDNPYQDYVLANYSVLNSDDAFYVVNKWSGSYPQTVNISRTFHGGQGKPWYPYIFNMNNETDNPKRSSLLVLGEVAALWNDYGANATVYSEAYYAWREGIPALADKQWGGNLTEAEFYTAFMALHPFIPDQNLDRSVESVSNTILEYQLPASLASQETRDGGGLTIKDLSGNGYHAKTTCSTTRKGSLEINPSCSLVTPLYSKGRNYTLTIKLKLSSLTGTYATLISGPDSALILMPNITFLAAGNYFSLNATLPVGEVTELTIAGQGSQTFAYVNGTKMEFLAVLGINGVSLRWESIGIEAPLHVVGGDSGWTGEISGMKLTLWQKSMQKNQISNATNHHLMYTMRKTSIYAQQRN</sequence>
<feature type="active site" description="Proton donor" evidence="6">
    <location>
        <position position="333"/>
    </location>
</feature>
<feature type="domain" description="Beta-hexosaminidase bacterial type N-terminal" evidence="9">
    <location>
        <begin position="117"/>
        <end position="167"/>
    </location>
</feature>
<proteinExistence type="inferred from homology"/>
<dbReference type="Pfam" id="PF02838">
    <property type="entry name" value="Glyco_hydro_20b"/>
    <property type="match status" value="1"/>
</dbReference>
<dbReference type="Proteomes" id="UP000799302">
    <property type="component" value="Unassembled WGS sequence"/>
</dbReference>
<dbReference type="Pfam" id="PF00728">
    <property type="entry name" value="Glyco_hydro_20"/>
    <property type="match status" value="1"/>
</dbReference>